<dbReference type="EMBL" id="CP101717">
    <property type="protein sequence ID" value="WLD58104.1"/>
    <property type="molecule type" value="Genomic_DNA"/>
</dbReference>
<organism evidence="1">
    <name type="scientific">Salinispirillum sp. LH 10-3-1</name>
    <dbReference type="NCBI Taxonomy" id="2952525"/>
    <lineage>
        <taxon>Bacteria</taxon>
        <taxon>Pseudomonadati</taxon>
        <taxon>Pseudomonadota</taxon>
        <taxon>Gammaproteobacteria</taxon>
        <taxon>Oceanospirillales</taxon>
        <taxon>Saccharospirillaceae</taxon>
        <taxon>Salinispirillum</taxon>
    </lineage>
</organism>
<dbReference type="Gene3D" id="1.10.1370.30">
    <property type="match status" value="1"/>
</dbReference>
<reference evidence="1" key="1">
    <citation type="submission" date="2022-07" db="EMBL/GenBank/DDBJ databases">
        <title>Complete genome sequence of Salinispirillum sp. LH10-3-1 capable of multiple carbohydrate inversion isolated from a soda lake.</title>
        <authorList>
            <person name="Liu J."/>
            <person name="Zhai Y."/>
            <person name="Zhang H."/>
            <person name="Yang H."/>
            <person name="Qu J."/>
            <person name="Li J."/>
        </authorList>
    </citation>
    <scope>NUCLEOTIDE SEQUENCE</scope>
    <source>
        <strain evidence="1">LH 10-3-1</strain>
    </source>
</reference>
<dbReference type="AlphaFoldDB" id="A0AB38YFE6"/>
<evidence type="ECO:0000313" key="1">
    <source>
        <dbReference type="EMBL" id="WLD58104.1"/>
    </source>
</evidence>
<dbReference type="RefSeq" id="WP_304995390.1">
    <property type="nucleotide sequence ID" value="NZ_CP101717.1"/>
</dbReference>
<gene>
    <name evidence="1" type="ORF">NFC81_15525</name>
</gene>
<accession>A0AB38YFE6</accession>
<proteinExistence type="predicted"/>
<sequence length="459" mass="52564">MYAWNPSWLAERLNPDVWSAECNSLLTALDRHSVRWSLCAQLTAEELASDIRALIDVDAHFERLQSLIDLTHLMNVTVDVAVQEELDTLAHRLLDQSEPLIAYVQSLPSSTVQQPSLKNFAPWIASMRPPPIVVPETVKQTLRQIGSDYYRAQSSLGRQSRQSSVNVEQAAEWLKRRVAVDRHTSNQPWSYQLRCWENDLPVAPVQGADNTDVHDYFLELMRHMGKNRATLQECRHWESERINQCVVTADDALTWCLTVAERANRYGAQVIKNLLQEQRLQLTSDENTIPLCIDTPYGSFVQASFDGSIYSLMSLVHELGHALHHADHRANDGAPIPLSPLECERHAIGFERRFIAEMLQESIPAPLRSALTYYQRYQAIELGLRHAMLHAFESDLYRLPQVSRAHIASLWMQHNRSFYGPSVELNDTFENDWCDVQHLFTAPFYLQLYAQVLGQTHAQ</sequence>
<dbReference type="SUPFAM" id="SSF55486">
    <property type="entry name" value="Metalloproteases ('zincins'), catalytic domain"/>
    <property type="match status" value="1"/>
</dbReference>
<name>A0AB38YFE6_9GAMM</name>
<evidence type="ECO:0008006" key="2">
    <source>
        <dbReference type="Google" id="ProtNLM"/>
    </source>
</evidence>
<protein>
    <recommendedName>
        <fullName evidence="2">ImmA/IrrE family metallo-endopeptidase</fullName>
    </recommendedName>
</protein>